<gene>
    <name evidence="12" type="ORF">G210_1734</name>
</gene>
<reference evidence="12 13" key="1">
    <citation type="submission" date="2013-02" db="EMBL/GenBank/DDBJ databases">
        <title>Genome sequence of Candida maltosa Xu316, a potential industrial strain for xylitol and ethanol production.</title>
        <authorList>
            <person name="Yu J."/>
            <person name="Wang Q."/>
            <person name="Geng X."/>
            <person name="Bao W."/>
            <person name="He P."/>
            <person name="Cai J."/>
        </authorList>
    </citation>
    <scope>NUCLEOTIDE SEQUENCE [LARGE SCALE GENOMIC DNA]</scope>
    <source>
        <strain evidence="13">Xu316</strain>
    </source>
</reference>
<dbReference type="AlphaFoldDB" id="M3HKA7"/>
<evidence type="ECO:0000256" key="5">
    <source>
        <dbReference type="ARBA" id="ARBA00022989"/>
    </source>
</evidence>
<feature type="region of interest" description="Disordered" evidence="10">
    <location>
        <begin position="385"/>
        <end position="405"/>
    </location>
</feature>
<feature type="transmembrane region" description="Helical" evidence="11">
    <location>
        <begin position="211"/>
        <end position="231"/>
    </location>
</feature>
<feature type="transmembrane region" description="Helical" evidence="11">
    <location>
        <begin position="76"/>
        <end position="100"/>
    </location>
</feature>
<evidence type="ECO:0000256" key="8">
    <source>
        <dbReference type="ARBA" id="ARBA00023170"/>
    </source>
</evidence>
<feature type="transmembrane region" description="Helical" evidence="11">
    <location>
        <begin position="267"/>
        <end position="288"/>
    </location>
</feature>
<feature type="transmembrane region" description="Helical" evidence="11">
    <location>
        <begin position="6"/>
        <end position="25"/>
    </location>
</feature>
<keyword evidence="7 11" id="KW-0472">Membrane</keyword>
<evidence type="ECO:0000313" key="12">
    <source>
        <dbReference type="EMBL" id="EMG47822.1"/>
    </source>
</evidence>
<dbReference type="PANTHER" id="PTHR28097:SF1">
    <property type="entry name" value="PHEROMONE A FACTOR RECEPTOR"/>
    <property type="match status" value="1"/>
</dbReference>
<dbReference type="eggNOG" id="ENOG502S44N">
    <property type="taxonomic scope" value="Eukaryota"/>
</dbReference>
<feature type="compositionally biased region" description="Polar residues" evidence="10">
    <location>
        <begin position="385"/>
        <end position="394"/>
    </location>
</feature>
<dbReference type="EMBL" id="AOGT01001362">
    <property type="protein sequence ID" value="EMG47822.1"/>
    <property type="molecule type" value="Genomic_DNA"/>
</dbReference>
<feature type="transmembrane region" description="Helical" evidence="11">
    <location>
        <begin position="37"/>
        <end position="56"/>
    </location>
</feature>
<organism evidence="12 13">
    <name type="scientific">Candida maltosa (strain Xu316)</name>
    <name type="common">Yeast</name>
    <dbReference type="NCBI Taxonomy" id="1245528"/>
    <lineage>
        <taxon>Eukaryota</taxon>
        <taxon>Fungi</taxon>
        <taxon>Dikarya</taxon>
        <taxon>Ascomycota</taxon>
        <taxon>Saccharomycotina</taxon>
        <taxon>Pichiomycetes</taxon>
        <taxon>Debaryomycetaceae</taxon>
        <taxon>Candida/Lodderomyces clade</taxon>
        <taxon>Candida</taxon>
    </lineage>
</organism>
<name>M3HKA7_CANMX</name>
<dbReference type="PRINTS" id="PR00899">
    <property type="entry name" value="GPCRSTE3"/>
</dbReference>
<comment type="caution">
    <text evidence="12">The sequence shown here is derived from an EMBL/GenBank/DDBJ whole genome shotgun (WGS) entry which is preliminary data.</text>
</comment>
<protein>
    <submittedName>
        <fullName evidence="12">A-factor pheromone receptor, putative</fullName>
    </submittedName>
</protein>
<dbReference type="PANTHER" id="PTHR28097">
    <property type="entry name" value="PHEROMONE A FACTOR RECEPTOR"/>
    <property type="match status" value="1"/>
</dbReference>
<keyword evidence="6" id="KW-0297">G-protein coupled receptor</keyword>
<dbReference type="GO" id="GO:0005886">
    <property type="term" value="C:plasma membrane"/>
    <property type="evidence" value="ECO:0007669"/>
    <property type="project" value="TreeGrafter"/>
</dbReference>
<accession>M3HKA7</accession>
<keyword evidence="9" id="KW-0807">Transducer</keyword>
<dbReference type="HOGENOM" id="CLU_027592_4_0_1"/>
<evidence type="ECO:0000256" key="1">
    <source>
        <dbReference type="ARBA" id="ARBA00004141"/>
    </source>
</evidence>
<dbReference type="GO" id="GO:0004932">
    <property type="term" value="F:mating-type factor pheromone receptor activity"/>
    <property type="evidence" value="ECO:0007669"/>
    <property type="project" value="InterPro"/>
</dbReference>
<dbReference type="GO" id="GO:0000750">
    <property type="term" value="P:pheromone-dependent signal transduction involved in conjugation with cellular fusion"/>
    <property type="evidence" value="ECO:0007669"/>
    <property type="project" value="TreeGrafter"/>
</dbReference>
<keyword evidence="3" id="KW-0589">Pheromone response</keyword>
<dbReference type="OMA" id="SMIFWMT"/>
<sequence>MLSAVAGIGAFSLIAFILLIPPWMWHIRSKNIPASILIFWLMYVDLNGFISSMVWGRDDFENSWDGKVWCDITIRLDVGATVGKCSAIACLAMNLFMLLYAKHPIFLNQKSWKKIAIDLSMCLITPIFVMVVQYVILYYRYCIVRYQGCTAIYATTNATIGLYVVWPLVWSLVALVFGILTLVTFFKKRKDVKDILLCTNSGLNITRFARLLIFSCLIVLAMLPLAIYYFFSQANQSQYPFVWREVHHSDWGEIYFYDLGFFTLYDKLVNCIVSVLAFLIFGLGSDAIGMYKGILSMVGINFKPKSAGKEGKELQELPSPSLINTNKSQITNTTPFTNTSTLRDIENQFADIIHEVVPGETNPFATPATLTKENQFEEELRDLIQDSNSSTENFSYKYEVKQKPT</sequence>
<dbReference type="Proteomes" id="UP000011777">
    <property type="component" value="Unassembled WGS sequence"/>
</dbReference>
<keyword evidence="13" id="KW-1185">Reference proteome</keyword>
<dbReference type="InterPro" id="IPR001499">
    <property type="entry name" value="GPCR_STE3"/>
</dbReference>
<feature type="transmembrane region" description="Helical" evidence="11">
    <location>
        <begin position="160"/>
        <end position="186"/>
    </location>
</feature>
<dbReference type="STRING" id="1245528.M3HKA7"/>
<evidence type="ECO:0000256" key="11">
    <source>
        <dbReference type="SAM" id="Phobius"/>
    </source>
</evidence>
<evidence type="ECO:0000256" key="7">
    <source>
        <dbReference type="ARBA" id="ARBA00023136"/>
    </source>
</evidence>
<evidence type="ECO:0000256" key="6">
    <source>
        <dbReference type="ARBA" id="ARBA00023040"/>
    </source>
</evidence>
<evidence type="ECO:0000256" key="9">
    <source>
        <dbReference type="ARBA" id="ARBA00023224"/>
    </source>
</evidence>
<evidence type="ECO:0000256" key="2">
    <source>
        <dbReference type="ARBA" id="ARBA00011085"/>
    </source>
</evidence>
<keyword evidence="4 11" id="KW-0812">Transmembrane</keyword>
<evidence type="ECO:0000313" key="13">
    <source>
        <dbReference type="Proteomes" id="UP000011777"/>
    </source>
</evidence>
<evidence type="ECO:0000256" key="10">
    <source>
        <dbReference type="SAM" id="MobiDB-lite"/>
    </source>
</evidence>
<dbReference type="Pfam" id="PF02076">
    <property type="entry name" value="STE3"/>
    <property type="match status" value="1"/>
</dbReference>
<keyword evidence="8 12" id="KW-0675">Receptor</keyword>
<evidence type="ECO:0000256" key="4">
    <source>
        <dbReference type="ARBA" id="ARBA00022692"/>
    </source>
</evidence>
<comment type="subcellular location">
    <subcellularLocation>
        <location evidence="1">Membrane</location>
        <topology evidence="1">Multi-pass membrane protein</topology>
    </subcellularLocation>
</comment>
<proteinExistence type="inferred from homology"/>
<dbReference type="OrthoDB" id="2874149at2759"/>
<keyword evidence="5 11" id="KW-1133">Transmembrane helix</keyword>
<dbReference type="CDD" id="cd14966">
    <property type="entry name" value="7tmD_STE3"/>
    <property type="match status" value="1"/>
</dbReference>
<evidence type="ECO:0000256" key="3">
    <source>
        <dbReference type="ARBA" id="ARBA00022507"/>
    </source>
</evidence>
<feature type="transmembrane region" description="Helical" evidence="11">
    <location>
        <begin position="121"/>
        <end position="140"/>
    </location>
</feature>
<comment type="similarity">
    <text evidence="2">Belongs to the G-protein coupled receptor 4 family.</text>
</comment>